<dbReference type="Gene3D" id="3.30.420.10">
    <property type="entry name" value="Ribonuclease H-like superfamily/Ribonuclease H"/>
    <property type="match status" value="1"/>
</dbReference>
<dbReference type="GO" id="GO:0003676">
    <property type="term" value="F:nucleic acid binding"/>
    <property type="evidence" value="ECO:0007669"/>
    <property type="project" value="InterPro"/>
</dbReference>
<dbReference type="InterPro" id="IPR036397">
    <property type="entry name" value="RNaseH_sf"/>
</dbReference>
<gene>
    <name evidence="1" type="primary">TCB2_275</name>
    <name evidence="1" type="ORF">TNCV_4370821</name>
</gene>
<accession>A0A8X6VF38</accession>
<name>A0A8X6VF38_TRICX</name>
<comment type="caution">
    <text evidence="1">The sequence shown here is derived from an EMBL/GenBank/DDBJ whole genome shotgun (WGS) entry which is preliminary data.</text>
</comment>
<keyword evidence="2" id="KW-1185">Reference proteome</keyword>
<organism evidence="1 2">
    <name type="scientific">Trichonephila clavipes</name>
    <name type="common">Golden silk orbweaver</name>
    <name type="synonym">Nephila clavipes</name>
    <dbReference type="NCBI Taxonomy" id="2585209"/>
    <lineage>
        <taxon>Eukaryota</taxon>
        <taxon>Metazoa</taxon>
        <taxon>Ecdysozoa</taxon>
        <taxon>Arthropoda</taxon>
        <taxon>Chelicerata</taxon>
        <taxon>Arachnida</taxon>
        <taxon>Araneae</taxon>
        <taxon>Araneomorphae</taxon>
        <taxon>Entelegynae</taxon>
        <taxon>Araneoidea</taxon>
        <taxon>Nephilidae</taxon>
        <taxon>Trichonephila</taxon>
    </lineage>
</organism>
<dbReference type="EMBL" id="BMAU01021254">
    <property type="protein sequence ID" value="GFY05573.1"/>
    <property type="molecule type" value="Genomic_DNA"/>
</dbReference>
<proteinExistence type="predicted"/>
<sequence length="90" mass="10320">MGFGGRQPTRVPLLNARHRVASLAGARGHRDWSVEDWKRVTWSNESRFQLLNADWRLRIWRQDHEDMDPACQVGIVQEHGGSCAVLLSAR</sequence>
<dbReference type="Proteomes" id="UP000887159">
    <property type="component" value="Unassembled WGS sequence"/>
</dbReference>
<dbReference type="AlphaFoldDB" id="A0A8X6VF38"/>
<reference evidence="1" key="1">
    <citation type="submission" date="2020-08" db="EMBL/GenBank/DDBJ databases">
        <title>Multicomponent nature underlies the extraordinary mechanical properties of spider dragline silk.</title>
        <authorList>
            <person name="Kono N."/>
            <person name="Nakamura H."/>
            <person name="Mori M."/>
            <person name="Yoshida Y."/>
            <person name="Ohtoshi R."/>
            <person name="Malay A.D."/>
            <person name="Moran D.A.P."/>
            <person name="Tomita M."/>
            <person name="Numata K."/>
            <person name="Arakawa K."/>
        </authorList>
    </citation>
    <scope>NUCLEOTIDE SEQUENCE</scope>
</reference>
<evidence type="ECO:0000313" key="2">
    <source>
        <dbReference type="Proteomes" id="UP000887159"/>
    </source>
</evidence>
<protein>
    <submittedName>
        <fullName evidence="1">Transposable element Tcb2 transposase</fullName>
    </submittedName>
</protein>
<evidence type="ECO:0000313" key="1">
    <source>
        <dbReference type="EMBL" id="GFY05573.1"/>
    </source>
</evidence>